<evidence type="ECO:0000256" key="1">
    <source>
        <dbReference type="ARBA" id="ARBA00022574"/>
    </source>
</evidence>
<dbReference type="Gene3D" id="2.130.10.10">
    <property type="entry name" value="YVTN repeat-like/Quinoprotein amine dehydrogenase"/>
    <property type="match status" value="3"/>
</dbReference>
<evidence type="ECO:0000256" key="3">
    <source>
        <dbReference type="PROSITE-ProRule" id="PRU00221"/>
    </source>
</evidence>
<dbReference type="InterPro" id="IPR027417">
    <property type="entry name" value="P-loop_NTPase"/>
</dbReference>
<dbReference type="Proteomes" id="UP000044841">
    <property type="component" value="Unassembled WGS sequence"/>
</dbReference>
<dbReference type="PROSITE" id="PS00678">
    <property type="entry name" value="WD_REPEATS_1"/>
    <property type="match status" value="3"/>
</dbReference>
<dbReference type="InterPro" id="IPR020472">
    <property type="entry name" value="WD40_PAC1"/>
</dbReference>
<dbReference type="SMART" id="SM00320">
    <property type="entry name" value="WD40"/>
    <property type="match status" value="7"/>
</dbReference>
<dbReference type="InterPro" id="IPR001680">
    <property type="entry name" value="WD40_rpt"/>
</dbReference>
<dbReference type="PANTHER" id="PTHR44019">
    <property type="entry name" value="WD REPEAT-CONTAINING PROTEIN 55"/>
    <property type="match status" value="1"/>
</dbReference>
<gene>
    <name evidence="6" type="ORF">RSOLAG22IIIB_04990</name>
</gene>
<dbReference type="PANTHER" id="PTHR44019:SF8">
    <property type="entry name" value="POC1 CENTRIOLAR PROTEIN HOMOLOG"/>
    <property type="match status" value="1"/>
</dbReference>
<evidence type="ECO:0000313" key="6">
    <source>
        <dbReference type="EMBL" id="CUA72670.1"/>
    </source>
</evidence>
<reference evidence="6 7" key="1">
    <citation type="submission" date="2015-07" db="EMBL/GenBank/DDBJ databases">
        <authorList>
            <person name="Noorani M."/>
        </authorList>
    </citation>
    <scope>NUCLEOTIDE SEQUENCE [LARGE SCALE GENOMIC DNA]</scope>
    <source>
        <strain evidence="6">BBA 69670</strain>
    </source>
</reference>
<dbReference type="InterPro" id="IPR036322">
    <property type="entry name" value="WD40_repeat_dom_sf"/>
</dbReference>
<feature type="repeat" description="WD" evidence="3">
    <location>
        <begin position="826"/>
        <end position="867"/>
    </location>
</feature>
<protein>
    <submittedName>
        <fullName evidence="6">Putative WD repeat-containing protein alr3466 [Nostoc sp, PCC 7120]</fullName>
    </submittedName>
</protein>
<dbReference type="InterPro" id="IPR019775">
    <property type="entry name" value="WD40_repeat_CS"/>
</dbReference>
<sequence>MSVLMLISHEARAIKAAANRSPLRNQNIHIMYKEEMMQHYRRIGPLFRQLQGNLKMNQQDDTLQSSWEVIPKRSSLATLATHDSNQLVTNRRTCAQGTQTDVLARLDEWLNDSQSRWILWANGLPGTGKTTIAYTLCEEMRKQKLLAASFFCSRTTECSDVGRIIPTIAHQLGQYSIPFRSALSDVVQHDPVAGSNDLRLQFEQLLKKPLQKVKDTIPDLLVVVIDALDECSDRRGAELILDSFIRYAPDMKLKFLVTSRPMTDVHARIMTSYIGCLGADFLYLDDIDRSLVRADIKRYLAQELQHLSSSEIDTDQLVEFFGVSFLYAARLVSYVQSPEQPLIQQERLRSLIDMTLGRPDWNSLVDSAYLDVLNHGVNDTQPNADGAKEIQMVLQAVLLAREPISVEIIGMLGGISSPKCVTNILHRLQSVLDHSSQTGLISTHRAFSGFISSKEQAGPYFCNPAKQSQVLAQRCFIEMKKKLRFNICKLESSFLLDEEVEDIHSRIQSDIAPSLAYACRYWVDHLALADNSSSTLTMLSEFLSSQLLFWMEVLNLRKELNIGVSALLKTKNILERTSSPPELTNFLNDAYIFVRDFADSPASRSTPHVYMSSLQLCPSSSAVYQVYARRICGWLQPPKNATKYRDIPRPAFHGWKIGSGVLSAAYSPDGSRVALGCEDGTVNICDAHTGLLLVGPLDGHSDWVRCVVFSPDGTYILSASSDCTIRKWDSVSGAPLGASFQGHTHPVKSIAFSPDGTRVVSGSWDNSVRIWNAQDGKPVSEPLEGHKWGINCVAFSPNNASIASGANDHTIRLWEPGNNIHRAQPLEGHINAVMSIVFTPDGSRLVSGSVDCSICVWDVKDGTLSSRFLQSWIHMIYSVAISPDGRLVASGSSDSTIKVWDIDTGRAVFGPMGHSSGIRTVAFSPDSTRLFSGSHESARSWDLRPGLEAPNFNPPPERQPACGPSTTQVLDRVSGSSGASEGSITGLSALRPEKRASRPPLSIVTSLGWLLERSHLAYIPEDAITAIHTVSALETNRFLMFLPEGWERKSKGWLVNHRSRLLVWLPESHGSCQFHSGADRQPRLIFWWLRYQELVGDQWPGGSGRLAKATDESSPRR</sequence>
<evidence type="ECO:0000313" key="7">
    <source>
        <dbReference type="Proteomes" id="UP000044841"/>
    </source>
</evidence>
<organism evidence="6 7">
    <name type="scientific">Rhizoctonia solani</name>
    <dbReference type="NCBI Taxonomy" id="456999"/>
    <lineage>
        <taxon>Eukaryota</taxon>
        <taxon>Fungi</taxon>
        <taxon>Dikarya</taxon>
        <taxon>Basidiomycota</taxon>
        <taxon>Agaricomycotina</taxon>
        <taxon>Agaricomycetes</taxon>
        <taxon>Cantharellales</taxon>
        <taxon>Ceratobasidiaceae</taxon>
        <taxon>Rhizoctonia</taxon>
    </lineage>
</organism>
<dbReference type="PROSITE" id="PS50082">
    <property type="entry name" value="WD_REPEATS_2"/>
    <property type="match status" value="5"/>
</dbReference>
<accession>A0A0K6G2D1</accession>
<feature type="repeat" description="WD" evidence="3">
    <location>
        <begin position="783"/>
        <end position="815"/>
    </location>
</feature>
<dbReference type="Gene3D" id="3.40.50.300">
    <property type="entry name" value="P-loop containing nucleotide triphosphate hydrolases"/>
    <property type="match status" value="1"/>
</dbReference>
<dbReference type="CDD" id="cd00200">
    <property type="entry name" value="WD40"/>
    <property type="match status" value="1"/>
</dbReference>
<dbReference type="PRINTS" id="PR00320">
    <property type="entry name" value="GPROTEINBRPT"/>
</dbReference>
<feature type="repeat" description="WD" evidence="3">
    <location>
        <begin position="740"/>
        <end position="781"/>
    </location>
</feature>
<feature type="repeat" description="WD" evidence="3">
    <location>
        <begin position="876"/>
        <end position="910"/>
    </location>
</feature>
<dbReference type="PROSITE" id="PS50294">
    <property type="entry name" value="WD_REPEATS_REGION"/>
    <property type="match status" value="5"/>
</dbReference>
<dbReference type="Pfam" id="PF24883">
    <property type="entry name" value="NPHP3_N"/>
    <property type="match status" value="1"/>
</dbReference>
<evidence type="ECO:0000256" key="2">
    <source>
        <dbReference type="ARBA" id="ARBA00022737"/>
    </source>
</evidence>
<dbReference type="InterPro" id="IPR015943">
    <property type="entry name" value="WD40/YVTN_repeat-like_dom_sf"/>
</dbReference>
<evidence type="ECO:0000259" key="5">
    <source>
        <dbReference type="Pfam" id="PF24883"/>
    </source>
</evidence>
<keyword evidence="2" id="KW-0677">Repeat</keyword>
<dbReference type="AlphaFoldDB" id="A0A0K6G2D1"/>
<dbReference type="Pfam" id="PF23869">
    <property type="entry name" value="Beta-prop_WDR75_1st"/>
    <property type="match status" value="1"/>
</dbReference>
<dbReference type="Pfam" id="PF00400">
    <property type="entry name" value="WD40"/>
    <property type="match status" value="4"/>
</dbReference>
<name>A0A0K6G2D1_9AGAM</name>
<keyword evidence="1 3" id="KW-0853">WD repeat</keyword>
<feature type="domain" description="Nephrocystin 3-like N-terminal" evidence="5">
    <location>
        <begin position="106"/>
        <end position="260"/>
    </location>
</feature>
<evidence type="ECO:0000256" key="4">
    <source>
        <dbReference type="SAM" id="MobiDB-lite"/>
    </source>
</evidence>
<dbReference type="SUPFAM" id="SSF50978">
    <property type="entry name" value="WD40 repeat-like"/>
    <property type="match status" value="1"/>
</dbReference>
<feature type="region of interest" description="Disordered" evidence="4">
    <location>
        <begin position="944"/>
        <end position="991"/>
    </location>
</feature>
<dbReference type="InterPro" id="IPR050505">
    <property type="entry name" value="WDR55/POC1"/>
</dbReference>
<feature type="repeat" description="WD" evidence="3">
    <location>
        <begin position="697"/>
        <end position="738"/>
    </location>
</feature>
<dbReference type="EMBL" id="CYGV01001301">
    <property type="protein sequence ID" value="CUA72670.1"/>
    <property type="molecule type" value="Genomic_DNA"/>
</dbReference>
<proteinExistence type="predicted"/>
<keyword evidence="7" id="KW-1185">Reference proteome</keyword>
<dbReference type="InterPro" id="IPR056884">
    <property type="entry name" value="NPHP3-like_N"/>
</dbReference>
<feature type="compositionally biased region" description="Polar residues" evidence="4">
    <location>
        <begin position="964"/>
        <end position="986"/>
    </location>
</feature>
<dbReference type="SUPFAM" id="SSF52540">
    <property type="entry name" value="P-loop containing nucleoside triphosphate hydrolases"/>
    <property type="match status" value="1"/>
</dbReference>